<proteinExistence type="predicted"/>
<dbReference type="GO" id="GO:0032259">
    <property type="term" value="P:methylation"/>
    <property type="evidence" value="ECO:0007669"/>
    <property type="project" value="UniProtKB-KW"/>
</dbReference>
<protein>
    <submittedName>
        <fullName evidence="4">Methyltransferase small</fullName>
    </submittedName>
</protein>
<dbReference type="Proteomes" id="UP000076128">
    <property type="component" value="Chromosome"/>
</dbReference>
<dbReference type="CDD" id="cd02440">
    <property type="entry name" value="AdoMet_MTases"/>
    <property type="match status" value="1"/>
</dbReference>
<accession>A0A165SF36</accession>
<dbReference type="PANTHER" id="PTHR47739:SF1">
    <property type="entry name" value="TRNA1(VAL) (ADENINE(37)-N6)-METHYLTRANSFERASE"/>
    <property type="match status" value="1"/>
</dbReference>
<dbReference type="PANTHER" id="PTHR47739">
    <property type="entry name" value="TRNA1(VAL) (ADENINE(37)-N6)-METHYLTRANSFERASE"/>
    <property type="match status" value="1"/>
</dbReference>
<dbReference type="Gene3D" id="3.40.50.150">
    <property type="entry name" value="Vaccinia Virus protein VP39"/>
    <property type="match status" value="1"/>
</dbReference>
<keyword evidence="1 4" id="KW-0489">Methyltransferase</keyword>
<dbReference type="SUPFAM" id="SSF53335">
    <property type="entry name" value="S-adenosyl-L-methionine-dependent methyltransferases"/>
    <property type="match status" value="1"/>
</dbReference>
<evidence type="ECO:0000259" key="3">
    <source>
        <dbReference type="Pfam" id="PF05175"/>
    </source>
</evidence>
<dbReference type="OrthoDB" id="5489421at2"/>
<feature type="domain" description="Methyltransferase small" evidence="3">
    <location>
        <begin position="34"/>
        <end position="125"/>
    </location>
</feature>
<evidence type="ECO:0000313" key="4">
    <source>
        <dbReference type="EMBL" id="AMY67419.1"/>
    </source>
</evidence>
<dbReference type="InterPro" id="IPR029063">
    <property type="entry name" value="SAM-dependent_MTases_sf"/>
</dbReference>
<reference evidence="4 5" key="1">
    <citation type="submission" date="2015-09" db="EMBL/GenBank/DDBJ databases">
        <title>Complete genome sequence of Defluviimonas alba cai42t isolated from an oilfield in Xinjiang.</title>
        <authorList>
            <person name="Geng S."/>
            <person name="Pan X."/>
            <person name="Wu X."/>
        </authorList>
    </citation>
    <scope>NUCLEOTIDE SEQUENCE [LARGE SCALE GENOMIC DNA]</scope>
    <source>
        <strain evidence="5">cai42</strain>
    </source>
</reference>
<sequence>MFAPDELTDDGFLGGRLRVLQPRKGYRAATDPVFLAAAVAAQPGQAVLELGCGAGVASLCLAARVPGLVQAGLELQPAYADLARRNAARNGLPLEVLEGDLAVMPAPLRARCFDHVIANPPFYPAGGGTAAADAGRETAQREATPLADWVEAGLRRLHPGGWLTIIQEAHRLPDLLVALSARAGSITALPLMARAGRPVGRVIVQARKGGRGRFTLAAPLLLHEGAAHDGDRDSHSDMAAAILRKGAALDIRAGGGALPRTG</sequence>
<keyword evidence="4" id="KW-0808">Transferase</keyword>
<keyword evidence="2" id="KW-0949">S-adenosyl-L-methionine</keyword>
<dbReference type="InterPro" id="IPR007848">
    <property type="entry name" value="Small_mtfrase_dom"/>
</dbReference>
<evidence type="ECO:0000256" key="1">
    <source>
        <dbReference type="ARBA" id="ARBA00022603"/>
    </source>
</evidence>
<name>A0A165SF36_9RHOB</name>
<dbReference type="PATRIC" id="fig|1335048.3.peg.165"/>
<keyword evidence="5" id="KW-1185">Reference proteome</keyword>
<gene>
    <name evidence="4" type="ORF">AKL17_0157</name>
</gene>
<dbReference type="InterPro" id="IPR050210">
    <property type="entry name" value="tRNA_Adenine-N(6)_MTase"/>
</dbReference>
<dbReference type="RefSeq" id="WP_066808628.1">
    <property type="nucleotide sequence ID" value="NZ_CP012661.1"/>
</dbReference>
<dbReference type="Pfam" id="PF05175">
    <property type="entry name" value="MTS"/>
    <property type="match status" value="1"/>
</dbReference>
<dbReference type="GO" id="GO:0008168">
    <property type="term" value="F:methyltransferase activity"/>
    <property type="evidence" value="ECO:0007669"/>
    <property type="project" value="UniProtKB-KW"/>
</dbReference>
<dbReference type="KEGG" id="daa:AKL17_0157"/>
<dbReference type="AlphaFoldDB" id="A0A165SF36"/>
<organism evidence="4 5">
    <name type="scientific">Frigidibacter mobilis</name>
    <dbReference type="NCBI Taxonomy" id="1335048"/>
    <lineage>
        <taxon>Bacteria</taxon>
        <taxon>Pseudomonadati</taxon>
        <taxon>Pseudomonadota</taxon>
        <taxon>Alphaproteobacteria</taxon>
        <taxon>Rhodobacterales</taxon>
        <taxon>Paracoccaceae</taxon>
        <taxon>Frigidibacter</taxon>
    </lineage>
</organism>
<evidence type="ECO:0000256" key="2">
    <source>
        <dbReference type="ARBA" id="ARBA00022691"/>
    </source>
</evidence>
<dbReference type="EMBL" id="CP012661">
    <property type="protein sequence ID" value="AMY67419.1"/>
    <property type="molecule type" value="Genomic_DNA"/>
</dbReference>
<dbReference type="STRING" id="1335048.AKL17_0157"/>
<evidence type="ECO:0000313" key="5">
    <source>
        <dbReference type="Proteomes" id="UP000076128"/>
    </source>
</evidence>